<dbReference type="RefSeq" id="WP_046375567.1">
    <property type="nucleotide sequence ID" value="NZ_CP010429.1"/>
</dbReference>
<organism evidence="2 3">
    <name type="scientific">Spirosoma radiotolerans</name>
    <dbReference type="NCBI Taxonomy" id="1379870"/>
    <lineage>
        <taxon>Bacteria</taxon>
        <taxon>Pseudomonadati</taxon>
        <taxon>Bacteroidota</taxon>
        <taxon>Cytophagia</taxon>
        <taxon>Cytophagales</taxon>
        <taxon>Cytophagaceae</taxon>
        <taxon>Spirosoma</taxon>
    </lineage>
</organism>
<keyword evidence="1" id="KW-1133">Transmembrane helix</keyword>
<feature type="transmembrane region" description="Helical" evidence="1">
    <location>
        <begin position="59"/>
        <end position="77"/>
    </location>
</feature>
<feature type="transmembrane region" description="Helical" evidence="1">
    <location>
        <begin position="117"/>
        <end position="138"/>
    </location>
</feature>
<keyword evidence="3" id="KW-1185">Reference proteome</keyword>
<evidence type="ECO:0000313" key="3">
    <source>
        <dbReference type="Proteomes" id="UP000033054"/>
    </source>
</evidence>
<proteinExistence type="predicted"/>
<dbReference type="Proteomes" id="UP000033054">
    <property type="component" value="Chromosome"/>
</dbReference>
<name>A0A0E3V592_9BACT</name>
<evidence type="ECO:0000256" key="1">
    <source>
        <dbReference type="SAM" id="Phobius"/>
    </source>
</evidence>
<feature type="transmembrane region" description="Helical" evidence="1">
    <location>
        <begin position="84"/>
        <end position="105"/>
    </location>
</feature>
<dbReference type="KEGG" id="srd:SD10_02670"/>
<accession>A0A0E3V592</accession>
<evidence type="ECO:0000313" key="2">
    <source>
        <dbReference type="EMBL" id="AKD53972.1"/>
    </source>
</evidence>
<reference evidence="2 3" key="1">
    <citation type="journal article" date="2014" name="Curr. Microbiol.">
        <title>Spirosoma radiotolerans sp. nov., a gamma-radiation-resistant bacterium isolated from gamma ray-irradiated soil.</title>
        <authorList>
            <person name="Lee J.J."/>
            <person name="Srinivasan S."/>
            <person name="Lim S."/>
            <person name="Joe M."/>
            <person name="Im S."/>
            <person name="Bae S.I."/>
            <person name="Park K.R."/>
            <person name="Han J.H."/>
            <person name="Park S.H."/>
            <person name="Joo B.M."/>
            <person name="Park S.J."/>
            <person name="Kim M.K."/>
        </authorList>
    </citation>
    <scope>NUCLEOTIDE SEQUENCE [LARGE SCALE GENOMIC DNA]</scope>
    <source>
        <strain evidence="2 3">DG5A</strain>
    </source>
</reference>
<dbReference type="EMBL" id="CP010429">
    <property type="protein sequence ID" value="AKD53972.1"/>
    <property type="molecule type" value="Genomic_DNA"/>
</dbReference>
<sequence length="143" mass="15871">MKELLNEKKSKYPYSSIKALEILIVVSFASITFDDSKLDWPILILASAAVFAGSPPEKLGYLLVLLSWIYLGSLILDKNIGKRLVIIIAIGILAIIVILQGYGMFANGYPDIVNRNHWFIGSSVLFLISSAILLFRVLSTRKV</sequence>
<dbReference type="AlphaFoldDB" id="A0A0E3V592"/>
<dbReference type="HOGENOM" id="CLU_1804983_0_0_10"/>
<keyword evidence="1" id="KW-0472">Membrane</keyword>
<gene>
    <name evidence="2" type="ORF">SD10_02670</name>
</gene>
<feature type="transmembrane region" description="Helical" evidence="1">
    <location>
        <begin position="12"/>
        <end position="33"/>
    </location>
</feature>
<dbReference type="PATRIC" id="fig|1379870.5.peg.591"/>
<keyword evidence="1" id="KW-0812">Transmembrane</keyword>
<evidence type="ECO:0008006" key="4">
    <source>
        <dbReference type="Google" id="ProtNLM"/>
    </source>
</evidence>
<protein>
    <recommendedName>
        <fullName evidence="4">Transmembrane protein</fullName>
    </recommendedName>
</protein>